<feature type="transmembrane region" description="Helical" evidence="8">
    <location>
        <begin position="166"/>
        <end position="186"/>
    </location>
</feature>
<dbReference type="Gene3D" id="3.30.450.20">
    <property type="entry name" value="PAS domain"/>
    <property type="match status" value="1"/>
</dbReference>
<dbReference type="Pfam" id="PF00512">
    <property type="entry name" value="HisKA"/>
    <property type="match status" value="1"/>
</dbReference>
<dbReference type="SUPFAM" id="SSF47384">
    <property type="entry name" value="Homodimeric domain of signal transducing histidine kinase"/>
    <property type="match status" value="1"/>
</dbReference>
<protein>
    <recommendedName>
        <fullName evidence="2">histidine kinase</fullName>
        <ecNumber evidence="2">2.7.13.3</ecNumber>
    </recommendedName>
</protein>
<dbReference type="SUPFAM" id="SSF55874">
    <property type="entry name" value="ATPase domain of HSP90 chaperone/DNA topoisomerase II/histidine kinase"/>
    <property type="match status" value="1"/>
</dbReference>
<keyword evidence="11" id="KW-1185">Reference proteome</keyword>
<dbReference type="Gene3D" id="1.10.287.130">
    <property type="match status" value="1"/>
</dbReference>
<reference evidence="11" key="1">
    <citation type="submission" date="2017-11" db="EMBL/GenBank/DDBJ databases">
        <title>Phenotypic and genomic properties of facultatively anaerobic sulfur-reducing natronoarchaea from hypersaline soda lakes.</title>
        <authorList>
            <person name="Sorokin D.Y."/>
            <person name="Kublanov I.V."/>
            <person name="Roman P."/>
            <person name="Sinninghe Damste J.S."/>
            <person name="Golyshin P.N."/>
            <person name="Rojo D."/>
            <person name="Ciordia S."/>
            <person name="Mena M.D.C."/>
            <person name="Ferrer M."/>
            <person name="Messina E."/>
            <person name="Smedile F."/>
            <person name="La Spada G."/>
            <person name="La Cono V."/>
            <person name="Yakimov M.M."/>
        </authorList>
    </citation>
    <scope>NUCLEOTIDE SEQUENCE [LARGE SCALE GENOMIC DNA]</scope>
    <source>
        <strain evidence="11">AArc-Sl</strain>
    </source>
</reference>
<gene>
    <name evidence="10" type="ORF">AArcSl_0787</name>
</gene>
<feature type="region of interest" description="Disordered" evidence="7">
    <location>
        <begin position="287"/>
        <end position="314"/>
    </location>
</feature>
<keyword evidence="8" id="KW-0812">Transmembrane</keyword>
<proteinExistence type="predicted"/>
<dbReference type="GO" id="GO:0000155">
    <property type="term" value="F:phosphorelay sensor kinase activity"/>
    <property type="evidence" value="ECO:0007669"/>
    <property type="project" value="InterPro"/>
</dbReference>
<accession>A0A343TH60</accession>
<dbReference type="InterPro" id="IPR003661">
    <property type="entry name" value="HisK_dim/P_dom"/>
</dbReference>
<dbReference type="Pfam" id="PF16927">
    <property type="entry name" value="HisKA_7TM"/>
    <property type="match status" value="1"/>
</dbReference>
<feature type="transmembrane region" description="Helical" evidence="8">
    <location>
        <begin position="132"/>
        <end position="154"/>
    </location>
</feature>
<dbReference type="SMART" id="SM00388">
    <property type="entry name" value="HisKA"/>
    <property type="match status" value="1"/>
</dbReference>
<name>A0A343TH60_9EURY</name>
<dbReference type="SUPFAM" id="SSF55781">
    <property type="entry name" value="GAF domain-like"/>
    <property type="match status" value="2"/>
</dbReference>
<dbReference type="InterPro" id="IPR004358">
    <property type="entry name" value="Sig_transdc_His_kin-like_C"/>
</dbReference>
<evidence type="ECO:0000256" key="7">
    <source>
        <dbReference type="SAM" id="MobiDB-lite"/>
    </source>
</evidence>
<feature type="transmembrane region" description="Helical" evidence="8">
    <location>
        <begin position="21"/>
        <end position="45"/>
    </location>
</feature>
<keyword evidence="8" id="KW-1133">Transmembrane helix</keyword>
<keyword evidence="5 10" id="KW-0418">Kinase</keyword>
<evidence type="ECO:0000313" key="10">
    <source>
        <dbReference type="EMBL" id="AUX08432.1"/>
    </source>
</evidence>
<dbReference type="InterPro" id="IPR036890">
    <property type="entry name" value="HATPase_C_sf"/>
</dbReference>
<evidence type="ECO:0000256" key="1">
    <source>
        <dbReference type="ARBA" id="ARBA00000085"/>
    </source>
</evidence>
<sequence>MAAFAVYFLLLARERSGPKTGAWIAAALVGSGAVWVLAHALQVVYTGPAGSVFLLKMEYVGTVPLPILWLAYVCWYTGRTDWLTPTVFAPLGAIATVFLLLISMNEAHWLFWTGFTFASEAPHTVGVEWGPLFWMYLAFVTVLLATATAFLVSAVLSSRGVLRKQVATLFVFSLSPVVVGGIYLLGPVPTPGVNVAALSTVLVVLAAAASVFRYRWFDLTPVGRGDIVNSMAESMIVVNERYDVVDHNDAAGDLFAPGQLVGSSLSALSPSLADTVEALVEDEFSDPAAADRSSDAASTGSGDPPDPLSVIESDGWISSDRREITLETPSGSRTFEVTVTSPDRHRGFLILLHDITDRTRAETALARRRRMAEALLGVTHDLASAAEREAVCDRAVEGAVSILDVEHARLFLASDGELEVTTETGQWDGPLTDAVSSGIARRVFSAGQAHVVDDLTIRGAAAEGGSDAWLSAVGSGDESDGDDDTDRSTLQADITPDTARTPDSGTSTRAQSSTDGGGTGSGSGRGLDDLFEWVDDGTSDPRRNDPLIEDLFASVITVPVDDMGVLQVFAAERGAFDQEDAEVLSLLGSHTKIALDRADTATELKRERDRLEEFASVVSHDLRNPLSVADGYLDLVREDPDPEHFERIERAHDKMERLIDDLLTLARHGEVVGETERLQLEPLVERSWETIDAPDATLSVPGKLGEVDADRERLEDLFANLFRNAVEHGGEDVTIRVGRTDELIYVADDGPGVTPEERDEVFEQGYTTSNEGTGFGLAIVKRIAEAHGWDVEMTESRNGGARVDIHIS</sequence>
<feature type="compositionally biased region" description="Low complexity" evidence="7">
    <location>
        <begin position="287"/>
        <end position="303"/>
    </location>
</feature>
<keyword evidence="6" id="KW-0902">Two-component regulatory system</keyword>
<dbReference type="InterPro" id="IPR050736">
    <property type="entry name" value="Sensor_HK_Regulatory"/>
</dbReference>
<dbReference type="InterPro" id="IPR029016">
    <property type="entry name" value="GAF-like_dom_sf"/>
</dbReference>
<dbReference type="Gene3D" id="3.30.450.40">
    <property type="match status" value="2"/>
</dbReference>
<dbReference type="Proteomes" id="UP000263012">
    <property type="component" value="Chromosome"/>
</dbReference>
<dbReference type="InterPro" id="IPR031621">
    <property type="entry name" value="HisKA_7TM"/>
</dbReference>
<evidence type="ECO:0000256" key="3">
    <source>
        <dbReference type="ARBA" id="ARBA00022553"/>
    </source>
</evidence>
<feature type="compositionally biased region" description="Acidic residues" evidence="7">
    <location>
        <begin position="529"/>
        <end position="538"/>
    </location>
</feature>
<evidence type="ECO:0000256" key="8">
    <source>
        <dbReference type="SAM" id="Phobius"/>
    </source>
</evidence>
<dbReference type="EMBL" id="CP025066">
    <property type="protein sequence ID" value="AUX08432.1"/>
    <property type="molecule type" value="Genomic_DNA"/>
</dbReference>
<comment type="catalytic activity">
    <reaction evidence="1">
        <text>ATP + protein L-histidine = ADP + protein N-phospho-L-histidine.</text>
        <dbReference type="EC" id="2.7.13.3"/>
    </reaction>
</comment>
<feature type="compositionally biased region" description="Gly residues" evidence="7">
    <location>
        <begin position="515"/>
        <end position="525"/>
    </location>
</feature>
<feature type="transmembrane region" description="Helical" evidence="8">
    <location>
        <begin position="87"/>
        <end position="112"/>
    </location>
</feature>
<dbReference type="Pfam" id="PF02518">
    <property type="entry name" value="HATPase_c"/>
    <property type="match status" value="1"/>
</dbReference>
<dbReference type="InterPro" id="IPR036097">
    <property type="entry name" value="HisK_dim/P_sf"/>
</dbReference>
<keyword evidence="8" id="KW-0472">Membrane</keyword>
<dbReference type="AlphaFoldDB" id="A0A343TH60"/>
<feature type="transmembrane region" description="Helical" evidence="8">
    <location>
        <begin position="57"/>
        <end position="75"/>
    </location>
</feature>
<dbReference type="PANTHER" id="PTHR43711">
    <property type="entry name" value="TWO-COMPONENT HISTIDINE KINASE"/>
    <property type="match status" value="1"/>
</dbReference>
<dbReference type="EC" id="2.7.13.3" evidence="2"/>
<keyword evidence="4" id="KW-0808">Transferase</keyword>
<keyword evidence="3" id="KW-0597">Phosphoprotein</keyword>
<dbReference type="SMART" id="SM00387">
    <property type="entry name" value="HATPase_c"/>
    <property type="match status" value="1"/>
</dbReference>
<dbReference type="InterPro" id="IPR003594">
    <property type="entry name" value="HATPase_dom"/>
</dbReference>
<evidence type="ECO:0000256" key="4">
    <source>
        <dbReference type="ARBA" id="ARBA00022679"/>
    </source>
</evidence>
<dbReference type="InterPro" id="IPR005467">
    <property type="entry name" value="His_kinase_dom"/>
</dbReference>
<dbReference type="PRINTS" id="PR00344">
    <property type="entry name" value="BCTRLSENSOR"/>
</dbReference>
<feature type="domain" description="Histidine kinase" evidence="9">
    <location>
        <begin position="617"/>
        <end position="808"/>
    </location>
</feature>
<organism evidence="10 11">
    <name type="scientific">Halalkaliarchaeum desulfuricum</name>
    <dbReference type="NCBI Taxonomy" id="2055893"/>
    <lineage>
        <taxon>Archaea</taxon>
        <taxon>Methanobacteriati</taxon>
        <taxon>Methanobacteriota</taxon>
        <taxon>Stenosarchaea group</taxon>
        <taxon>Halobacteria</taxon>
        <taxon>Halobacteriales</taxon>
        <taxon>Haloferacaceae</taxon>
        <taxon>Halalkaliarchaeum</taxon>
    </lineage>
</organism>
<feature type="region of interest" description="Disordered" evidence="7">
    <location>
        <begin position="469"/>
        <end position="545"/>
    </location>
</feature>
<evidence type="ECO:0000256" key="5">
    <source>
        <dbReference type="ARBA" id="ARBA00022777"/>
    </source>
</evidence>
<evidence type="ECO:0000313" key="11">
    <source>
        <dbReference type="Proteomes" id="UP000263012"/>
    </source>
</evidence>
<dbReference type="CDD" id="cd00082">
    <property type="entry name" value="HisKA"/>
    <property type="match status" value="1"/>
</dbReference>
<evidence type="ECO:0000256" key="6">
    <source>
        <dbReference type="ARBA" id="ARBA00023012"/>
    </source>
</evidence>
<dbReference type="PANTHER" id="PTHR43711:SF1">
    <property type="entry name" value="HISTIDINE KINASE 1"/>
    <property type="match status" value="1"/>
</dbReference>
<dbReference type="PROSITE" id="PS50109">
    <property type="entry name" value="HIS_KIN"/>
    <property type="match status" value="1"/>
</dbReference>
<evidence type="ECO:0000256" key="2">
    <source>
        <dbReference type="ARBA" id="ARBA00012438"/>
    </source>
</evidence>
<feature type="compositionally biased region" description="Polar residues" evidence="7">
    <location>
        <begin position="501"/>
        <end position="511"/>
    </location>
</feature>
<dbReference type="KEGG" id="hdf:AArcSl_0787"/>
<evidence type="ECO:0000259" key="9">
    <source>
        <dbReference type="PROSITE" id="PS50109"/>
    </source>
</evidence>
<dbReference type="Gene3D" id="3.30.565.10">
    <property type="entry name" value="Histidine kinase-like ATPase, C-terminal domain"/>
    <property type="match status" value="1"/>
</dbReference>